<protein>
    <submittedName>
        <fullName evidence="6">UPF0505 protein</fullName>
    </submittedName>
</protein>
<organism evidence="6 7">
    <name type="scientific">Tripterygium wilfordii</name>
    <name type="common">Thunder God vine</name>
    <dbReference type="NCBI Taxonomy" id="458696"/>
    <lineage>
        <taxon>Eukaryota</taxon>
        <taxon>Viridiplantae</taxon>
        <taxon>Streptophyta</taxon>
        <taxon>Embryophyta</taxon>
        <taxon>Tracheophyta</taxon>
        <taxon>Spermatophyta</taxon>
        <taxon>Magnoliopsida</taxon>
        <taxon>eudicotyledons</taxon>
        <taxon>Gunneridae</taxon>
        <taxon>Pentapetalae</taxon>
        <taxon>rosids</taxon>
        <taxon>fabids</taxon>
        <taxon>Celastrales</taxon>
        <taxon>Celastraceae</taxon>
        <taxon>Tripterygium</taxon>
    </lineage>
</organism>
<evidence type="ECO:0000256" key="3">
    <source>
        <dbReference type="ARBA" id="ARBA00022448"/>
    </source>
</evidence>
<dbReference type="AlphaFoldDB" id="A0A7J7C3B2"/>
<accession>A0A7J7C3B2</accession>
<keyword evidence="4" id="KW-0967">Endosome</keyword>
<gene>
    <name evidence="6" type="ORF">HS088_TW21G00562</name>
</gene>
<dbReference type="GO" id="GO:0005768">
    <property type="term" value="C:endosome"/>
    <property type="evidence" value="ECO:0007669"/>
    <property type="project" value="UniProtKB-SubCell"/>
</dbReference>
<evidence type="ECO:0000256" key="1">
    <source>
        <dbReference type="ARBA" id="ARBA00004177"/>
    </source>
</evidence>
<evidence type="ECO:0000313" key="6">
    <source>
        <dbReference type="EMBL" id="KAF5728415.1"/>
    </source>
</evidence>
<keyword evidence="5" id="KW-0653">Protein transport</keyword>
<comment type="subcellular location">
    <subcellularLocation>
        <location evidence="1">Endosome</location>
    </subcellularLocation>
</comment>
<dbReference type="GO" id="GO:0015031">
    <property type="term" value="P:protein transport"/>
    <property type="evidence" value="ECO:0007669"/>
    <property type="project" value="UniProtKB-KW"/>
</dbReference>
<dbReference type="GO" id="GO:0032456">
    <property type="term" value="P:endocytic recycling"/>
    <property type="evidence" value="ECO:0007669"/>
    <property type="project" value="InterPro"/>
</dbReference>
<keyword evidence="3" id="KW-0813">Transport</keyword>
<dbReference type="PANTHER" id="PTHR13673:SF0">
    <property type="entry name" value="VPS35 ENDOSOMAL PROTEIN-SORTING FACTOR-LIKE"/>
    <property type="match status" value="1"/>
</dbReference>
<keyword evidence="7" id="KW-1185">Reference proteome</keyword>
<evidence type="ECO:0000256" key="4">
    <source>
        <dbReference type="ARBA" id="ARBA00022753"/>
    </source>
</evidence>
<dbReference type="PANTHER" id="PTHR13673">
    <property type="entry name" value="ESOPHAGEAL CANCER ASSOCIATED PROTEIN"/>
    <property type="match status" value="1"/>
</dbReference>
<dbReference type="InterPro" id="IPR029705">
    <property type="entry name" value="VPS35L"/>
</dbReference>
<comment type="caution">
    <text evidence="6">The sequence shown here is derived from an EMBL/GenBank/DDBJ whole genome shotgun (WGS) entry which is preliminary data.</text>
</comment>
<evidence type="ECO:0000313" key="7">
    <source>
        <dbReference type="Proteomes" id="UP000593562"/>
    </source>
</evidence>
<dbReference type="InParanoid" id="A0A7J7C3B2"/>
<sequence length="744" mass="83892">MLQVARLLMDTSVLEFYPTIFVLVTEVMDMLGDLVWERIKQKAEFTEDETRVCTLSENFGASDICFDAKETCNNWFCKVGSVRELLPRIYLELAILPCWRFLHDRPEECLQRVVMMTRGLADPLASSYCRLYMVHCARKLPACDTGYLITCINDIKVLLMRTISTTESPYAYLTDNKKLLVSLMEPTIEYLIKCILNDASQRQLGKILVELGIGKTQLELSGSSPCISIILHHLLKELPTEVVVSNSMEIFDVIRYTNDHSFDQCLNYRLLGFKLSESRSQMEIVNAVVDKVIQVVTEYDRLEDYLTVLDAYMDTILQNQMDDYLNSMLEGIVDRACKKKIVEDELASLQSIMVKLISYFRELGDLFSLNHFLEILDVMYGGSRNVVNMHILSMAMRNGYVCDQTIVKLLFEVSRSLHDGMDLANMKDDESQLPSRLIIRFIQLVDYGEEMEQHLNFLVECRGIFGNLSDLKETLVHSSNALVTKALKGGKNRLSFVKSCVAFSEVTVPSISAHIRQLNLYLETAEVALLGGLVSHADGLIASAMSCLQSLQLEDVGSQIHMEIDGILSSIRKLCSLLVVVPGCIPDQGATNILKGVLSIIHSLSWMTPRMKTRIHCSLVLLSAALSQNKLPYHLHHSEVLGNDMLFFGDTSYASELISFSEPILRYLVDAIDQEPLQTNRGSMALEACNCIASSFKINDDLLMVCYKLIDTAKSCLSVNDKFLQSTIKFLDKRLPPPSPIQVN</sequence>
<evidence type="ECO:0000256" key="5">
    <source>
        <dbReference type="ARBA" id="ARBA00022927"/>
    </source>
</evidence>
<comment type="similarity">
    <text evidence="2">Belongs to the VPS35L family.</text>
</comment>
<dbReference type="EMBL" id="JAAARO010000021">
    <property type="protein sequence ID" value="KAF5728415.1"/>
    <property type="molecule type" value="Genomic_DNA"/>
</dbReference>
<evidence type="ECO:0000256" key="2">
    <source>
        <dbReference type="ARBA" id="ARBA00010704"/>
    </source>
</evidence>
<dbReference type="FunCoup" id="A0A7J7C3B2">
    <property type="interactions" value="4212"/>
</dbReference>
<proteinExistence type="inferred from homology"/>
<reference evidence="6 7" key="1">
    <citation type="journal article" date="2020" name="Nat. Commun.">
        <title>Genome of Tripterygium wilfordii and identification of cytochrome P450 involved in triptolide biosynthesis.</title>
        <authorList>
            <person name="Tu L."/>
            <person name="Su P."/>
            <person name="Zhang Z."/>
            <person name="Gao L."/>
            <person name="Wang J."/>
            <person name="Hu T."/>
            <person name="Zhou J."/>
            <person name="Zhang Y."/>
            <person name="Zhao Y."/>
            <person name="Liu Y."/>
            <person name="Song Y."/>
            <person name="Tong Y."/>
            <person name="Lu Y."/>
            <person name="Yang J."/>
            <person name="Xu C."/>
            <person name="Jia M."/>
            <person name="Peters R.J."/>
            <person name="Huang L."/>
            <person name="Gao W."/>
        </authorList>
    </citation>
    <scope>NUCLEOTIDE SEQUENCE [LARGE SCALE GENOMIC DNA]</scope>
    <source>
        <strain evidence="7">cv. XIE 37</strain>
        <tissue evidence="6">Leaf</tissue>
    </source>
</reference>
<dbReference type="Proteomes" id="UP000593562">
    <property type="component" value="Unassembled WGS sequence"/>
</dbReference>
<name>A0A7J7C3B2_TRIWF</name>